<dbReference type="InterPro" id="IPR036047">
    <property type="entry name" value="F-box-like_dom_sf"/>
</dbReference>
<evidence type="ECO:0000313" key="2">
    <source>
        <dbReference type="EMBL" id="GKT44622.1"/>
    </source>
</evidence>
<dbReference type="Pfam" id="PF00646">
    <property type="entry name" value="F-box"/>
    <property type="match status" value="1"/>
</dbReference>
<feature type="domain" description="F-box" evidence="1">
    <location>
        <begin position="74"/>
        <end position="120"/>
    </location>
</feature>
<name>A0AA37LID1_9PEZI</name>
<dbReference type="Proteomes" id="UP001055115">
    <property type="component" value="Unassembled WGS sequence"/>
</dbReference>
<keyword evidence="3" id="KW-1185">Reference proteome</keyword>
<organism evidence="2 3">
    <name type="scientific">Colletotrichum spaethianum</name>
    <dbReference type="NCBI Taxonomy" id="700344"/>
    <lineage>
        <taxon>Eukaryota</taxon>
        <taxon>Fungi</taxon>
        <taxon>Dikarya</taxon>
        <taxon>Ascomycota</taxon>
        <taxon>Pezizomycotina</taxon>
        <taxon>Sordariomycetes</taxon>
        <taxon>Hypocreomycetidae</taxon>
        <taxon>Glomerellales</taxon>
        <taxon>Glomerellaceae</taxon>
        <taxon>Colletotrichum</taxon>
        <taxon>Colletotrichum spaethianum species complex</taxon>
    </lineage>
</organism>
<dbReference type="AlphaFoldDB" id="A0AA37LID1"/>
<accession>A0AA37LID1</accession>
<dbReference type="PROSITE" id="PS50181">
    <property type="entry name" value="FBOX"/>
    <property type="match status" value="1"/>
</dbReference>
<dbReference type="RefSeq" id="XP_049126972.1">
    <property type="nucleotide sequence ID" value="XM_049271015.1"/>
</dbReference>
<sequence>MTPLAEGQMTSERKHNSTDVDEHFVTECFSRLTRDDGLPDVPLRQANLRNLVNSISPWELIYLKLLIRNTTAKLADMPDLPEEIVATISTKLDYRDALNCTQVSKGWRRAWTADLVIKDVARAHFPGLVESHPEASPWSLLQPVAAKATARAQGKYIASLSMTTAGSSLADCTPLKLDDRSLEHAKYNPSPAEPSAALDNHAYYRQSYYGHAYCDGRIAWQWDAFSFFIDDIRAMTRTLASPSDLVIKGERDFVVSGLSKKLLVLANSRTERALIVYHLEKNQYRRVTLPSRMHEINLHNETFVVTFNKSRANADPHVWRWGGGLAKLKAPDFPETTKDLDGLFFEHLPLDITREVRFIFHPANDNFVYLVTAFFVLLVHKALGSSSEQESDVSDTEHIEPRKSVIVVYKFDNIKCVQTFSYETTVFDRSGSLRLPLRCQQMNSYGLYNLGVLFEHTSANADHCKATGVRSATTPSMTLFQINFDTVNETFSNNIQELSGLRRPLWDARNWEPALSGGVVWNDLIYYIQNGTARMGNDASLGWKSRIEIRGVRALCIADGSSTLIVDEDSPWFSEEEGSRSIAVDDDFLVVISDKGYDAWNFGDSGLRDKPWRRSAGPLWRLRLTTQDTDCPVQGCSCPDNNTSCRIFGG</sequence>
<evidence type="ECO:0000313" key="3">
    <source>
        <dbReference type="Proteomes" id="UP001055115"/>
    </source>
</evidence>
<dbReference type="CDD" id="cd09917">
    <property type="entry name" value="F-box_SF"/>
    <property type="match status" value="1"/>
</dbReference>
<dbReference type="EMBL" id="BQXU01000010">
    <property type="protein sequence ID" value="GKT44622.1"/>
    <property type="molecule type" value="Genomic_DNA"/>
</dbReference>
<dbReference type="InterPro" id="IPR001810">
    <property type="entry name" value="F-box_dom"/>
</dbReference>
<gene>
    <name evidence="2" type="ORF">ColSpa_04803</name>
</gene>
<comment type="caution">
    <text evidence="2">The sequence shown here is derived from an EMBL/GenBank/DDBJ whole genome shotgun (WGS) entry which is preliminary data.</text>
</comment>
<dbReference type="Gene3D" id="1.20.1280.50">
    <property type="match status" value="1"/>
</dbReference>
<protein>
    <recommendedName>
        <fullName evidence="1">F-box domain-containing protein</fullName>
    </recommendedName>
</protein>
<dbReference type="GeneID" id="73325605"/>
<dbReference type="SUPFAM" id="SSF81383">
    <property type="entry name" value="F-box domain"/>
    <property type="match status" value="1"/>
</dbReference>
<dbReference type="SMART" id="SM00256">
    <property type="entry name" value="FBOX"/>
    <property type="match status" value="1"/>
</dbReference>
<reference evidence="2 3" key="1">
    <citation type="submission" date="2022-03" db="EMBL/GenBank/DDBJ databases">
        <title>Genome data of Colletotrichum spp.</title>
        <authorList>
            <person name="Utami Y.D."/>
            <person name="Hiruma K."/>
        </authorList>
    </citation>
    <scope>NUCLEOTIDE SEQUENCE [LARGE SCALE GENOMIC DNA]</scope>
    <source>
        <strain evidence="2 3">MAFF 239500</strain>
    </source>
</reference>
<evidence type="ECO:0000259" key="1">
    <source>
        <dbReference type="PROSITE" id="PS50181"/>
    </source>
</evidence>
<proteinExistence type="predicted"/>